<comment type="subcellular location">
    <subcellularLocation>
        <location evidence="24">Cell junction</location>
        <location evidence="24">Septate junction</location>
    </subcellularLocation>
    <subcellularLocation>
        <location evidence="1">Cell membrane</location>
        <topology evidence="1">Lipid-anchor</topology>
        <topology evidence="1">GPI-anchor</topology>
    </subcellularLocation>
    <subcellularLocation>
        <location evidence="26">Mitochondrion</location>
    </subcellularLocation>
</comment>
<keyword evidence="13" id="KW-0130">Cell adhesion</keyword>
<keyword evidence="32" id="KW-1185">Reference proteome</keyword>
<keyword evidence="28" id="KW-1133">Transmembrane helix</keyword>
<reference evidence="33" key="1">
    <citation type="submission" date="2025-08" db="UniProtKB">
        <authorList>
            <consortium name="RefSeq"/>
        </authorList>
    </citation>
    <scope>IDENTIFICATION</scope>
</reference>
<dbReference type="UniPathway" id="UPA00223">
    <property type="reaction ID" value="UER00999"/>
</dbReference>
<proteinExistence type="inferred from homology"/>
<feature type="domain" description="Fibronectin type-III" evidence="31">
    <location>
        <begin position="890"/>
        <end position="988"/>
    </location>
</feature>
<keyword evidence="15 26" id="KW-0496">Mitochondrion</keyword>
<dbReference type="GO" id="GO:0042709">
    <property type="term" value="C:succinate-CoA ligase complex"/>
    <property type="evidence" value="ECO:0007669"/>
    <property type="project" value="TreeGrafter"/>
</dbReference>
<evidence type="ECO:0000256" key="27">
    <source>
        <dbReference type="SAM" id="MobiDB-lite"/>
    </source>
</evidence>
<organism evidence="32 33">
    <name type="scientific">Dinoponera quadriceps</name>
    <name type="common">South American ant</name>
    <dbReference type="NCBI Taxonomy" id="609295"/>
    <lineage>
        <taxon>Eukaryota</taxon>
        <taxon>Metazoa</taxon>
        <taxon>Ecdysozoa</taxon>
        <taxon>Arthropoda</taxon>
        <taxon>Hexapoda</taxon>
        <taxon>Insecta</taxon>
        <taxon>Pterygota</taxon>
        <taxon>Neoptera</taxon>
        <taxon>Endopterygota</taxon>
        <taxon>Hymenoptera</taxon>
        <taxon>Apocrita</taxon>
        <taxon>Aculeata</taxon>
        <taxon>Formicoidea</taxon>
        <taxon>Formicidae</taxon>
        <taxon>Ponerinae</taxon>
        <taxon>Ponerini</taxon>
        <taxon>Dinoponera</taxon>
    </lineage>
</organism>
<keyword evidence="20" id="KW-0449">Lipoprotein</keyword>
<comment type="pathway">
    <text evidence="2 26">Carbohydrate metabolism; tricarboxylic acid cycle; succinate from succinyl-CoA (ligase route): step 1/1.</text>
</comment>
<dbReference type="Gene3D" id="3.40.50.261">
    <property type="entry name" value="Succinyl-CoA synthetase domains"/>
    <property type="match status" value="1"/>
</dbReference>
<feature type="domain" description="Fibronectin type-III" evidence="31">
    <location>
        <begin position="993"/>
        <end position="1091"/>
    </location>
</feature>
<dbReference type="PROSITE" id="PS50853">
    <property type="entry name" value="FN3"/>
    <property type="match status" value="4"/>
</dbReference>
<evidence type="ECO:0000313" key="32">
    <source>
        <dbReference type="Proteomes" id="UP000515204"/>
    </source>
</evidence>
<dbReference type="InterPro" id="IPR016186">
    <property type="entry name" value="C-type_lectin-like/link_sf"/>
</dbReference>
<dbReference type="SUPFAM" id="SSF48726">
    <property type="entry name" value="Immunoglobulin"/>
    <property type="match status" value="6"/>
</dbReference>
<dbReference type="InterPro" id="IPR017866">
    <property type="entry name" value="Succ-CoA_synthase_bsu_CS"/>
</dbReference>
<feature type="site" description="Important for substrate specificity" evidence="26">
    <location>
        <position position="1359"/>
    </location>
</feature>
<keyword evidence="17 28" id="KW-0472">Membrane</keyword>
<dbReference type="PANTHER" id="PTHR11815:SF10">
    <property type="entry name" value="SUCCINATE--COA LIGASE [GDP-FORMING] SUBUNIT BETA, MITOCHONDRIAL"/>
    <property type="match status" value="1"/>
</dbReference>
<comment type="similarity">
    <text evidence="26">Belongs to the succinate/malate CoA ligase beta subunit family. GTP-specific subunit beta subfamily.</text>
</comment>
<dbReference type="RefSeq" id="XP_014480169.1">
    <property type="nucleotide sequence ID" value="XM_014624683.1"/>
</dbReference>
<evidence type="ECO:0000256" key="2">
    <source>
        <dbReference type="ARBA" id="ARBA00005064"/>
    </source>
</evidence>
<keyword evidence="6 26" id="KW-0436">Ligase</keyword>
<dbReference type="SMART" id="SM00409">
    <property type="entry name" value="IG"/>
    <property type="match status" value="5"/>
</dbReference>
<dbReference type="Gene3D" id="2.60.40.10">
    <property type="entry name" value="Immunoglobulins"/>
    <property type="match status" value="10"/>
</dbReference>
<dbReference type="Proteomes" id="UP000515204">
    <property type="component" value="Unplaced"/>
</dbReference>
<feature type="domain" description="Ig-like" evidence="30">
    <location>
        <begin position="408"/>
        <end position="488"/>
    </location>
</feature>
<accession>A0A6P3XQ57</accession>
<dbReference type="PROSITE" id="PS50835">
    <property type="entry name" value="IG_LIKE"/>
    <property type="match status" value="6"/>
</dbReference>
<dbReference type="GO" id="GO:0019991">
    <property type="term" value="P:septate junction assembly"/>
    <property type="evidence" value="ECO:0007669"/>
    <property type="project" value="UniProtKB-ARBA"/>
</dbReference>
<gene>
    <name evidence="33" type="primary">LOC106747289</name>
</gene>
<dbReference type="GO" id="GO:0005886">
    <property type="term" value="C:plasma membrane"/>
    <property type="evidence" value="ECO:0007669"/>
    <property type="project" value="UniProtKB-SubCell"/>
</dbReference>
<dbReference type="InterPro" id="IPR005809">
    <property type="entry name" value="Succ_CoA_ligase-like_bsu"/>
</dbReference>
<dbReference type="InterPro" id="IPR013783">
    <property type="entry name" value="Ig-like_fold"/>
</dbReference>
<feature type="region of interest" description="Disordered" evidence="27">
    <location>
        <begin position="874"/>
        <end position="898"/>
    </location>
</feature>
<keyword evidence="18" id="KW-1015">Disulfide bond</keyword>
<evidence type="ECO:0000256" key="14">
    <source>
        <dbReference type="ARBA" id="ARBA00022949"/>
    </source>
</evidence>
<dbReference type="InterPro" id="IPR007110">
    <property type="entry name" value="Ig-like_dom"/>
</dbReference>
<evidence type="ECO:0000256" key="13">
    <source>
        <dbReference type="ARBA" id="ARBA00022889"/>
    </source>
</evidence>
<dbReference type="Pfam" id="PF00549">
    <property type="entry name" value="Ligase_CoA"/>
    <property type="match status" value="1"/>
</dbReference>
<dbReference type="InterPro" id="IPR034722">
    <property type="entry name" value="Succ_CoA_betaG_euk"/>
</dbReference>
<evidence type="ECO:0000256" key="6">
    <source>
        <dbReference type="ARBA" id="ARBA00022598"/>
    </source>
</evidence>
<feature type="signal peptide" evidence="29">
    <location>
        <begin position="1"/>
        <end position="20"/>
    </location>
</feature>
<keyword evidence="21" id="KW-0393">Immunoglobulin domain</keyword>
<dbReference type="Pfam" id="PF13927">
    <property type="entry name" value="Ig_3"/>
    <property type="match status" value="4"/>
</dbReference>
<keyword evidence="12 26" id="KW-0460">Magnesium</keyword>
<dbReference type="GeneID" id="106747289"/>
<dbReference type="FunFam" id="3.40.50.261:FF:000001">
    <property type="entry name" value="Succinate--CoA ligase [ADP-forming] subunit beta"/>
    <property type="match status" value="1"/>
</dbReference>
<dbReference type="SUPFAM" id="SSF56436">
    <property type="entry name" value="C-type lectin-like"/>
    <property type="match status" value="1"/>
</dbReference>
<feature type="binding site" evidence="26">
    <location>
        <begin position="1578"/>
        <end position="1580"/>
    </location>
    <ligand>
        <name>substrate</name>
        <note>ligand shared with subunit alpha</note>
    </ligand>
</feature>
<dbReference type="GO" id="GO:0005739">
    <property type="term" value="C:mitochondrion"/>
    <property type="evidence" value="ECO:0007669"/>
    <property type="project" value="UniProtKB-SubCell"/>
</dbReference>
<dbReference type="Gene3D" id="3.10.100.10">
    <property type="entry name" value="Mannose-Binding Protein A, subunit A"/>
    <property type="match status" value="1"/>
</dbReference>
<feature type="binding site" evidence="26">
    <location>
        <position position="1269"/>
    </location>
    <ligand>
        <name>GTP</name>
        <dbReference type="ChEBI" id="CHEBI:37565"/>
    </ligand>
</feature>
<evidence type="ECO:0000256" key="4">
    <source>
        <dbReference type="ARBA" id="ARBA00022475"/>
    </source>
</evidence>
<feature type="domain" description="Fibronectin type-III" evidence="31">
    <location>
        <begin position="782"/>
        <end position="885"/>
    </location>
</feature>
<dbReference type="SUPFAM" id="SSF52210">
    <property type="entry name" value="Succinyl-CoA synthetase domains"/>
    <property type="match status" value="1"/>
</dbReference>
<dbReference type="GO" id="GO:0098609">
    <property type="term" value="P:cell-cell adhesion"/>
    <property type="evidence" value="ECO:0007669"/>
    <property type="project" value="UniProtKB-ARBA"/>
</dbReference>
<dbReference type="InterPro" id="IPR003599">
    <property type="entry name" value="Ig_sub"/>
</dbReference>
<dbReference type="GO" id="GO:0005524">
    <property type="term" value="F:ATP binding"/>
    <property type="evidence" value="ECO:0007669"/>
    <property type="project" value="InterPro"/>
</dbReference>
<dbReference type="FunFam" id="2.60.40.10:FF:000047">
    <property type="entry name" value="Contactin 1"/>
    <property type="match status" value="1"/>
</dbReference>
<evidence type="ECO:0000256" key="29">
    <source>
        <dbReference type="SAM" id="SignalP"/>
    </source>
</evidence>
<dbReference type="GO" id="GO:0004775">
    <property type="term" value="F:succinate-CoA ligase (ADP-forming) activity"/>
    <property type="evidence" value="ECO:0007669"/>
    <property type="project" value="UniProtKB-UniRule"/>
</dbReference>
<dbReference type="GO" id="GO:0021682">
    <property type="term" value="P:nerve maturation"/>
    <property type="evidence" value="ECO:0007669"/>
    <property type="project" value="UniProtKB-ARBA"/>
</dbReference>
<feature type="binding site" evidence="26">
    <location>
        <begin position="1302"/>
        <end position="1304"/>
    </location>
    <ligand>
        <name>GTP</name>
        <dbReference type="ChEBI" id="CHEBI:37565"/>
    </ligand>
</feature>
<dbReference type="FunFam" id="2.60.40.10:FF:001529">
    <property type="entry name" value="Cell adhesion molecule"/>
    <property type="match status" value="1"/>
</dbReference>
<keyword evidence="4" id="KW-1003">Cell membrane</keyword>
<evidence type="ECO:0000256" key="10">
    <source>
        <dbReference type="ARBA" id="ARBA00022737"/>
    </source>
</evidence>
<dbReference type="FunFam" id="2.60.40.10:FF:000005">
    <property type="entry name" value="Neuronal cell adhesion molecule"/>
    <property type="match status" value="1"/>
</dbReference>
<dbReference type="FunFam" id="3.30.1490.20:FF:000004">
    <property type="entry name" value="Succinate--CoA ligase [ADP-forming] subunit beta, mitochondrial"/>
    <property type="match status" value="1"/>
</dbReference>
<evidence type="ECO:0000256" key="11">
    <source>
        <dbReference type="ARBA" id="ARBA00022741"/>
    </source>
</evidence>
<dbReference type="Gene3D" id="3.30.1490.20">
    <property type="entry name" value="ATP-grasp fold, A domain"/>
    <property type="match status" value="1"/>
</dbReference>
<dbReference type="FunFam" id="2.60.40.10:FF:000004">
    <property type="entry name" value="DCC isoform 1"/>
    <property type="match status" value="1"/>
</dbReference>
<evidence type="ECO:0000256" key="21">
    <source>
        <dbReference type="ARBA" id="ARBA00023319"/>
    </source>
</evidence>
<evidence type="ECO:0000256" key="8">
    <source>
        <dbReference type="ARBA" id="ARBA00022723"/>
    </source>
</evidence>
<feature type="domain" description="Ig-like" evidence="30">
    <location>
        <begin position="591"/>
        <end position="678"/>
    </location>
</feature>
<dbReference type="Pfam" id="PF08442">
    <property type="entry name" value="ATP-grasp_2"/>
    <property type="match status" value="1"/>
</dbReference>
<comment type="subunit">
    <text evidence="25 26">Heterodimer of an alpha and a beta subunit. The beta subunit determines specificity for GTP.</text>
</comment>
<dbReference type="InterPro" id="IPR036179">
    <property type="entry name" value="Ig-like_dom_sf"/>
</dbReference>
<dbReference type="InterPro" id="IPR003961">
    <property type="entry name" value="FN3_dom"/>
</dbReference>
<keyword evidence="28" id="KW-0812">Transmembrane</keyword>
<dbReference type="GO" id="GO:0060857">
    <property type="term" value="P:establishment of glial blood-brain barrier"/>
    <property type="evidence" value="ECO:0007669"/>
    <property type="project" value="UniProtKB-ARBA"/>
</dbReference>
<dbReference type="PROSITE" id="PS01217">
    <property type="entry name" value="SUCCINYL_COA_LIG_3"/>
    <property type="match status" value="1"/>
</dbReference>
<dbReference type="GO" id="GO:0006104">
    <property type="term" value="P:succinyl-CoA metabolic process"/>
    <property type="evidence" value="ECO:0007669"/>
    <property type="project" value="InterPro"/>
</dbReference>
<keyword evidence="11 26" id="KW-0547">Nucleotide-binding</keyword>
<evidence type="ECO:0000256" key="26">
    <source>
        <dbReference type="HAMAP-Rule" id="MF_03221"/>
    </source>
</evidence>
<protein>
    <recommendedName>
        <fullName evidence="26">Succinate--CoA ligase [GDP-forming] subunit beta, mitochondrial</fullName>
        <ecNumber evidence="26">6.2.1.4</ecNumber>
    </recommendedName>
    <alternativeName>
        <fullName evidence="26">GTP-specific succinyl-CoA synthetase subunit beta</fullName>
        <shortName evidence="26">G-SCS</shortName>
        <shortName evidence="26">GTPSCS</shortName>
    </alternativeName>
    <alternativeName>
        <fullName evidence="26">Succinyl-CoA synthetase beta-G chain</fullName>
        <shortName evidence="26">SCS-betaG</shortName>
    </alternativeName>
</protein>
<keyword evidence="9 29" id="KW-0732">Signal</keyword>
<dbReference type="InterPro" id="IPR003598">
    <property type="entry name" value="Ig_sub2"/>
</dbReference>
<evidence type="ECO:0000256" key="28">
    <source>
        <dbReference type="SAM" id="Phobius"/>
    </source>
</evidence>
<feature type="binding site" evidence="26">
    <location>
        <position position="1470"/>
    </location>
    <ligand>
        <name>Mg(2+)</name>
        <dbReference type="ChEBI" id="CHEBI:18420"/>
    </ligand>
</feature>
<dbReference type="Pfam" id="PF00041">
    <property type="entry name" value="fn3"/>
    <property type="match status" value="3"/>
</dbReference>
<feature type="site" description="Important for substrate specificity" evidence="26">
    <location>
        <position position="1291"/>
    </location>
</feature>
<dbReference type="InterPro" id="IPR013650">
    <property type="entry name" value="ATP-grasp_succ-CoA_synth-type"/>
</dbReference>
<feature type="binding site" evidence="26">
    <location>
        <position position="1456"/>
    </location>
    <ligand>
        <name>Mg(2+)</name>
        <dbReference type="ChEBI" id="CHEBI:18420"/>
    </ligand>
</feature>
<dbReference type="GO" id="GO:0005525">
    <property type="term" value="F:GTP binding"/>
    <property type="evidence" value="ECO:0007669"/>
    <property type="project" value="UniProtKB-UniRule"/>
</dbReference>
<comment type="similarity">
    <text evidence="3">Belongs to the immunoglobulin superfamily. Contactin family.</text>
</comment>
<comment type="catalytic activity">
    <reaction evidence="22 26">
        <text>GTP + succinate + CoA = succinyl-CoA + GDP + phosphate</text>
        <dbReference type="Rhea" id="RHEA:22120"/>
        <dbReference type="ChEBI" id="CHEBI:30031"/>
        <dbReference type="ChEBI" id="CHEBI:37565"/>
        <dbReference type="ChEBI" id="CHEBI:43474"/>
        <dbReference type="ChEBI" id="CHEBI:57287"/>
        <dbReference type="ChEBI" id="CHEBI:57292"/>
        <dbReference type="ChEBI" id="CHEBI:58189"/>
        <dbReference type="EC" id="6.2.1.4"/>
    </reaction>
</comment>
<evidence type="ECO:0000259" key="31">
    <source>
        <dbReference type="PROSITE" id="PS50853"/>
    </source>
</evidence>
<dbReference type="SUPFAM" id="SSF56059">
    <property type="entry name" value="Glutathione synthetase ATP-binding domain-like"/>
    <property type="match status" value="1"/>
</dbReference>
<evidence type="ECO:0000256" key="3">
    <source>
        <dbReference type="ARBA" id="ARBA00009812"/>
    </source>
</evidence>
<feature type="domain" description="Fibronectin type-III" evidence="31">
    <location>
        <begin position="1096"/>
        <end position="1194"/>
    </location>
</feature>
<dbReference type="SMART" id="SM00060">
    <property type="entry name" value="FN3"/>
    <property type="match status" value="4"/>
</dbReference>
<dbReference type="GO" id="GO:0006099">
    <property type="term" value="P:tricarboxylic acid cycle"/>
    <property type="evidence" value="ECO:0007669"/>
    <property type="project" value="UniProtKB-UniRule"/>
</dbReference>
<dbReference type="FunFam" id="2.60.40.10:FF:000035">
    <property type="entry name" value="Contactin 1"/>
    <property type="match status" value="1"/>
</dbReference>
<dbReference type="GO" id="GO:0004776">
    <property type="term" value="F:succinate-CoA ligase (GDP-forming) activity"/>
    <property type="evidence" value="ECO:0007669"/>
    <property type="project" value="UniProtKB-EC"/>
</dbReference>
<dbReference type="GO" id="GO:0005918">
    <property type="term" value="C:septate junction"/>
    <property type="evidence" value="ECO:0007669"/>
    <property type="project" value="UniProtKB-SubCell"/>
</dbReference>
<dbReference type="GO" id="GO:0098552">
    <property type="term" value="C:side of membrane"/>
    <property type="evidence" value="ECO:0007669"/>
    <property type="project" value="UniProtKB-KW"/>
</dbReference>
<keyword evidence="19" id="KW-0325">Glycoprotein</keyword>
<dbReference type="InterPro" id="IPR001304">
    <property type="entry name" value="C-type_lectin-like"/>
</dbReference>
<keyword evidence="7" id="KW-0336">GPI-anchor</keyword>
<dbReference type="SMART" id="SM00034">
    <property type="entry name" value="CLECT"/>
    <property type="match status" value="1"/>
</dbReference>
<dbReference type="FunFam" id="3.30.470.20:FF:000002">
    <property type="entry name" value="Succinate--CoA ligase [ADP-forming] subunit beta"/>
    <property type="match status" value="1"/>
</dbReference>
<comment type="function">
    <text evidence="23 26">GTP-specific succinyl-CoA synthetase functions in the citric acid cycle (TCA), coupling the hydrolysis of succinyl-CoA to the synthesis of GTP and thus represents the only step of substrate-level phosphorylation in the TCA. The beta subunit provides nucleotide specificity of the enzyme and binds the substrate succinate, while the binding sites for coenzyme A and phosphate are found in the alpha subunit.</text>
</comment>
<dbReference type="Gene3D" id="3.30.470.20">
    <property type="entry name" value="ATP-grasp fold, B domain"/>
    <property type="match status" value="1"/>
</dbReference>
<evidence type="ECO:0000256" key="9">
    <source>
        <dbReference type="ARBA" id="ARBA00022729"/>
    </source>
</evidence>
<dbReference type="NCBIfam" id="NF001913">
    <property type="entry name" value="PRK00696.1"/>
    <property type="match status" value="1"/>
</dbReference>
<dbReference type="NCBIfam" id="TIGR01016">
    <property type="entry name" value="sucCoAbeta"/>
    <property type="match status" value="1"/>
</dbReference>
<keyword evidence="8 26" id="KW-0479">Metal-binding</keyword>
<feature type="domain" description="Ig-like" evidence="30">
    <location>
        <begin position="683"/>
        <end position="775"/>
    </location>
</feature>
<evidence type="ECO:0000256" key="24">
    <source>
        <dbReference type="ARBA" id="ARBA00060461"/>
    </source>
</evidence>
<dbReference type="OrthoDB" id="3666223at2759"/>
<dbReference type="FunFam" id="2.60.40.10:FF:000064">
    <property type="entry name" value="Contactin 1"/>
    <property type="match status" value="1"/>
</dbReference>
<dbReference type="InterPro" id="IPR036116">
    <property type="entry name" value="FN3_sf"/>
</dbReference>
<evidence type="ECO:0000256" key="1">
    <source>
        <dbReference type="ARBA" id="ARBA00004609"/>
    </source>
</evidence>
<evidence type="ECO:0000256" key="18">
    <source>
        <dbReference type="ARBA" id="ARBA00023157"/>
    </source>
</evidence>
<dbReference type="GO" id="GO:0008366">
    <property type="term" value="P:axon ensheathment"/>
    <property type="evidence" value="ECO:0007669"/>
    <property type="project" value="UniProtKB-ARBA"/>
</dbReference>
<evidence type="ECO:0000256" key="23">
    <source>
        <dbReference type="ARBA" id="ARBA00053833"/>
    </source>
</evidence>
<evidence type="ECO:0000256" key="5">
    <source>
        <dbReference type="ARBA" id="ARBA00022532"/>
    </source>
</evidence>
<feature type="transmembrane region" description="Helical" evidence="28">
    <location>
        <begin position="1204"/>
        <end position="1225"/>
    </location>
</feature>
<dbReference type="InterPro" id="IPR013815">
    <property type="entry name" value="ATP_grasp_subdomain_1"/>
</dbReference>
<evidence type="ECO:0000256" key="17">
    <source>
        <dbReference type="ARBA" id="ARBA00023136"/>
    </source>
</evidence>
<evidence type="ECO:0000256" key="25">
    <source>
        <dbReference type="ARBA" id="ARBA00063570"/>
    </source>
</evidence>
<evidence type="ECO:0000256" key="22">
    <source>
        <dbReference type="ARBA" id="ARBA00052879"/>
    </source>
</evidence>
<feature type="domain" description="Ig-like" evidence="30">
    <location>
        <begin position="194"/>
        <end position="293"/>
    </location>
</feature>
<evidence type="ECO:0000256" key="20">
    <source>
        <dbReference type="ARBA" id="ARBA00023288"/>
    </source>
</evidence>
<dbReference type="PANTHER" id="PTHR11815">
    <property type="entry name" value="SUCCINYL-COA SYNTHETASE BETA CHAIN"/>
    <property type="match status" value="1"/>
</dbReference>
<evidence type="ECO:0000313" key="33">
    <source>
        <dbReference type="RefSeq" id="XP_014480169.1"/>
    </source>
</evidence>
<dbReference type="InterPro" id="IPR016102">
    <property type="entry name" value="Succinyl-CoA_synth-like"/>
</dbReference>
<feature type="chain" id="PRO_5028011775" description="Succinate--CoA ligase [GDP-forming] subunit beta, mitochondrial" evidence="29">
    <location>
        <begin position="21"/>
        <end position="1644"/>
    </location>
</feature>
<evidence type="ECO:0000256" key="12">
    <source>
        <dbReference type="ARBA" id="ARBA00022842"/>
    </source>
</evidence>
<feature type="domain" description="Ig-like" evidence="30">
    <location>
        <begin position="493"/>
        <end position="580"/>
    </location>
</feature>
<dbReference type="GO" id="GO:0061343">
    <property type="term" value="P:cell adhesion involved in heart morphogenesis"/>
    <property type="evidence" value="ECO:0007669"/>
    <property type="project" value="UniProtKB-ARBA"/>
</dbReference>
<dbReference type="CDD" id="cd00063">
    <property type="entry name" value="FN3"/>
    <property type="match status" value="4"/>
</dbReference>
<feature type="binding site" evidence="26">
    <location>
        <position position="1358"/>
    </location>
    <ligand>
        <name>GTP</name>
        <dbReference type="ChEBI" id="CHEBI:37565"/>
    </ligand>
</feature>
<dbReference type="CTD" id="44001"/>
<evidence type="ECO:0000259" key="30">
    <source>
        <dbReference type="PROSITE" id="PS50835"/>
    </source>
</evidence>
<dbReference type="HAMAP" id="MF_00558">
    <property type="entry name" value="Succ_CoA_beta"/>
    <property type="match status" value="1"/>
</dbReference>
<dbReference type="InterPro" id="IPR016187">
    <property type="entry name" value="CTDL_fold"/>
</dbReference>
<keyword evidence="14" id="KW-0965">Cell junction</keyword>
<evidence type="ECO:0000256" key="7">
    <source>
        <dbReference type="ARBA" id="ARBA00022622"/>
    </source>
</evidence>
<dbReference type="InterPro" id="IPR005811">
    <property type="entry name" value="SUCC_ACL_C"/>
</dbReference>
<dbReference type="HAMAP" id="MF_03221">
    <property type="entry name" value="Succ_CoA_betaG_euk"/>
    <property type="match status" value="1"/>
</dbReference>
<name>A0A6P3XQ57_DINQU</name>
<feature type="binding site" evidence="26">
    <location>
        <position position="1521"/>
    </location>
    <ligand>
        <name>substrate</name>
        <note>ligand shared with subunit alpha</note>
    </ligand>
</feature>
<dbReference type="EC" id="6.2.1.4" evidence="26"/>
<comment type="cofactor">
    <cofactor evidence="26">
        <name>Mg(2+)</name>
        <dbReference type="ChEBI" id="CHEBI:18420"/>
    </cofactor>
    <text evidence="26">Binds 1 Mg(2+) ion per subunit.</text>
</comment>
<evidence type="ECO:0000256" key="15">
    <source>
        <dbReference type="ARBA" id="ARBA00023128"/>
    </source>
</evidence>
<evidence type="ECO:0000256" key="16">
    <source>
        <dbReference type="ARBA" id="ARBA00023134"/>
    </source>
</evidence>
<keyword evidence="10" id="KW-0677">Repeat</keyword>
<dbReference type="SUPFAM" id="SSF49265">
    <property type="entry name" value="Fibronectin type III"/>
    <property type="match status" value="2"/>
</dbReference>
<sequence>MFYLLSAAVFSLVLSLPIHAQNTFYGEQLYECPQYWVKFQESCYRFIKSPLRPREDARRNCQAFESDLLAINTVEEHGFIVHQLLWQDPQHRRWYTGIKLQSGIWVNEADGTSLINLDNTFLPEPNDNIIGRDYLVYSYSNNLQRWGLEKVMGKEEFLYICEASVTTLRNLIEDERTYQYGIEIDNPLQIPRGPYFIKKPVTKIFDTLNRRVNNNIQLSCLAGGYPTPTYEWFKEEYENDRLIATKIDPLLNRRYTVSGGTLIIYEPEQQMDRGSYHCKVSNKFGTIISESIKLLFGYIHEFNLKRSEEHGDNHWGKVVYCDPPKHFPEVKFYWNRDFFPNFVEEDKRVFVSNDGALYFSALETIDQGTYSCNVQSIASNMGRNGPFFPLKVDTHSSFQQLKFPNNFPKVFPEAPIAGEEVRLECIAFGYPVPSYNWTRRGSALPRKVQMRSYNRVLIIPQVNVEDQGEYVCRVNNDRLSIENSVQLTIQAQPNFTIPLTDKYMDNRGDLTWTCEAFGIPDVTYTWFRNGEPLDMLTLPPRDRDRYTIRDNVLNIKHLDPERDPAMYQCCAKNQLETTYSSAQLRVLSFKPSFKKRPMESETYAAESGNVTIVCKPEAAPRPTFVWKKDGNVIGSGGRRRILEIGNLIISPVSRDDEGTYVCTATNEYGSDETRGRLIVLSKPQFIEELPPKIVMSYNQNRTLRCLGHTDEMLDVAYVWKHNGMRIRNKDLFSNPRIHIDGEYLDIINATFSEAGNYECVLKSAIGEITSKTELIVQGPPGPPGGVQVMNIVKTSVVLRWTDGALNGRPITMYAIQGRTSWNHTWVTLAENIKAIETDRYNGRKEARLENVLNPYSTYEFRVLAFNEYGYGQPSAESPQYSTPPDKPNKVPSNISGGGGKSGDLTITWDLLSPPDQNGPGIYYKIFWRRKGHEKEFRSSLLEKFSTGMSVVRIDREYFYTEYEVKVQAINSLGEGPISEIHTVYSAEDMPQVAPQLVVAVGYNSTSLNVSWSPINQTRHYVRGNLIGHRIKYWKKDFPEEGAVYYLSRTTRPWALVVGLQPDTYYYVKVMAYNTAGEGPESERYLERTYRKAPQKPPSSVNVYGVNPSTVRVVWRYVQPSLEEEPLIGYKIRVWDLDRDMSTANDTIIPSGSKLEADIKDLSPGKIYNLRVLAFSNGGDGRMSSPTHTFQMGDTAAFRSNAGTLFLSTALLGISLLLLSVMLRVLSRSIRSSHLLRRSTEAVCVSSTRNLNLLEYQSKELLRECGVSVQNFAIVDDLTKTNSALEKLHEGEYVIKAQVLAGGRGKGWFDNGFKGGVHLTRDRNAVSNYVKNMLGHRLITKQTSKEGIPVQKIMIAESVDIVRETYVCILMDREYNGPVLIASPAGGMDIETVAEKNPEQIKTVPLDIYYGIDDEIAKDVSVFLGFSDPDILKKAMYELKNLWKLFVDIDALQVEINPFVETKDKQVIAVDAKIAFDDNAQFRQQNLFALEDVSEKDPREVDASRFNLNYIGMDGNIGCLVNGAGLAMATMDIIKLNGGSPANFLDVGGNVREDQVFQAFRILSEDPKVKVIFVNVFGGIVNCATIAKGIITASRNLGLQIPLIVRLEGTNVTEAKKVLADSGLPILTANNLDEAAKKAVKSVKA</sequence>
<dbReference type="GO" id="GO:0000287">
    <property type="term" value="F:magnesium ion binding"/>
    <property type="evidence" value="ECO:0007669"/>
    <property type="project" value="UniProtKB-UniRule"/>
</dbReference>
<feature type="domain" description="Ig-like" evidence="30">
    <location>
        <begin position="311"/>
        <end position="382"/>
    </location>
</feature>
<dbReference type="SMART" id="SM00408">
    <property type="entry name" value="IGc2"/>
    <property type="match status" value="5"/>
</dbReference>
<keyword evidence="16 26" id="KW-0342">GTP-binding</keyword>
<evidence type="ECO:0000256" key="19">
    <source>
        <dbReference type="ARBA" id="ARBA00023180"/>
    </source>
</evidence>
<keyword evidence="5 26" id="KW-0816">Tricarboxylic acid cycle</keyword>